<protein>
    <submittedName>
        <fullName evidence="2">LysR family transcriptional regulator</fullName>
    </submittedName>
</protein>
<dbReference type="InterPro" id="IPR036390">
    <property type="entry name" value="WH_DNA-bd_sf"/>
</dbReference>
<feature type="domain" description="HTH lysR-type" evidence="1">
    <location>
        <begin position="28"/>
        <end position="88"/>
    </location>
</feature>
<dbReference type="Pfam" id="PF00126">
    <property type="entry name" value="HTH_1"/>
    <property type="match status" value="1"/>
</dbReference>
<dbReference type="EMBL" id="CP159578">
    <property type="protein sequence ID" value="XCJ81342.1"/>
    <property type="molecule type" value="Genomic_DNA"/>
</dbReference>
<dbReference type="PANTHER" id="PTHR30432">
    <property type="entry name" value="TRANSCRIPTIONAL REGULATOR MODE"/>
    <property type="match status" value="1"/>
</dbReference>
<dbReference type="InterPro" id="IPR051815">
    <property type="entry name" value="Molybdate_resp_trans_reg"/>
</dbReference>
<dbReference type="SUPFAM" id="SSF46785">
    <property type="entry name" value="Winged helix' DNA-binding domain"/>
    <property type="match status" value="1"/>
</dbReference>
<accession>A0AB74UE92</accession>
<dbReference type="PANTHER" id="PTHR30432:SF1">
    <property type="entry name" value="DNA-BINDING TRANSCRIPTIONAL DUAL REGULATOR MODE"/>
    <property type="match status" value="1"/>
</dbReference>
<organism evidence="2">
    <name type="scientific">Salinicola endophyticus</name>
    <dbReference type="NCBI Taxonomy" id="1949083"/>
    <lineage>
        <taxon>Bacteria</taxon>
        <taxon>Pseudomonadati</taxon>
        <taxon>Pseudomonadota</taxon>
        <taxon>Gammaproteobacteria</taxon>
        <taxon>Oceanospirillales</taxon>
        <taxon>Halomonadaceae</taxon>
        <taxon>Salinicola</taxon>
    </lineage>
</organism>
<dbReference type="AlphaFoldDB" id="A0AB74UE92"/>
<name>A0AB74UE92_9GAMM</name>
<evidence type="ECO:0000259" key="1">
    <source>
        <dbReference type="Pfam" id="PF00126"/>
    </source>
</evidence>
<evidence type="ECO:0000313" key="2">
    <source>
        <dbReference type="EMBL" id="XCJ81342.1"/>
    </source>
</evidence>
<dbReference type="GO" id="GO:0003700">
    <property type="term" value="F:DNA-binding transcription factor activity"/>
    <property type="evidence" value="ECO:0007669"/>
    <property type="project" value="InterPro"/>
</dbReference>
<sequence>MTRTHHPRPQLQLRLVAERDIVLGPGKIALLEAIERHGSIAAACREMCLSYKKAWQLLETMSRHFDAALVDTSSGGSQRGGATLTPLARELIGHYHALLQRLDAAPESAALRALLRPQHAPTPES</sequence>
<dbReference type="InterPro" id="IPR036388">
    <property type="entry name" value="WH-like_DNA-bd_sf"/>
</dbReference>
<gene>
    <name evidence="2" type="ORF">ABV408_09225</name>
</gene>
<dbReference type="InterPro" id="IPR000847">
    <property type="entry name" value="LysR_HTH_N"/>
</dbReference>
<dbReference type="Gene3D" id="1.10.10.10">
    <property type="entry name" value="Winged helix-like DNA-binding domain superfamily/Winged helix DNA-binding domain"/>
    <property type="match status" value="1"/>
</dbReference>
<reference evidence="2" key="1">
    <citation type="submission" date="2024-06" db="EMBL/GenBank/DDBJ databases">
        <title>Complete genome of Salinicola endophyticus HNIBRBA4755.</title>
        <authorList>
            <person name="Shin S.Y."/>
            <person name="Kang H."/>
            <person name="Song J."/>
        </authorList>
    </citation>
    <scope>NUCLEOTIDE SEQUENCE</scope>
    <source>
        <strain evidence="2">HNIBRBA4755</strain>
    </source>
</reference>
<proteinExistence type="predicted"/>
<dbReference type="RefSeq" id="WP_353982099.1">
    <property type="nucleotide sequence ID" value="NZ_CP159578.1"/>
</dbReference>